<evidence type="ECO:0000313" key="3">
    <source>
        <dbReference type="EMBL" id="MDX6190090.1"/>
    </source>
</evidence>
<evidence type="ECO:0000256" key="1">
    <source>
        <dbReference type="SAM" id="Phobius"/>
    </source>
</evidence>
<dbReference type="InterPro" id="IPR002656">
    <property type="entry name" value="Acyl_transf_3_dom"/>
</dbReference>
<feature type="transmembrane region" description="Helical" evidence="1">
    <location>
        <begin position="100"/>
        <end position="116"/>
    </location>
</feature>
<keyword evidence="3" id="KW-0012">Acyltransferase</keyword>
<feature type="transmembrane region" description="Helical" evidence="1">
    <location>
        <begin position="195"/>
        <end position="212"/>
    </location>
</feature>
<dbReference type="GO" id="GO:0016746">
    <property type="term" value="F:acyltransferase activity"/>
    <property type="evidence" value="ECO:0007669"/>
    <property type="project" value="UniProtKB-KW"/>
</dbReference>
<dbReference type="Proteomes" id="UP001273350">
    <property type="component" value="Unassembled WGS sequence"/>
</dbReference>
<dbReference type="EMBL" id="JAWXVI010000006">
    <property type="protein sequence ID" value="MDX6190090.1"/>
    <property type="molecule type" value="Genomic_DNA"/>
</dbReference>
<dbReference type="PANTHER" id="PTHR23028:SF53">
    <property type="entry name" value="ACYL_TRANSF_3 DOMAIN-CONTAINING PROTEIN"/>
    <property type="match status" value="1"/>
</dbReference>
<feature type="transmembrane region" description="Helical" evidence="1">
    <location>
        <begin position="314"/>
        <end position="334"/>
    </location>
</feature>
<feature type="transmembrane region" description="Helical" evidence="1">
    <location>
        <begin position="128"/>
        <end position="144"/>
    </location>
</feature>
<dbReference type="RefSeq" id="WP_230003276.1">
    <property type="nucleotide sequence ID" value="NZ_CP087134.1"/>
</dbReference>
<feature type="transmembrane region" description="Helical" evidence="1">
    <location>
        <begin position="224"/>
        <end position="243"/>
    </location>
</feature>
<protein>
    <submittedName>
        <fullName evidence="3">Acyltransferase</fullName>
        <ecNumber evidence="3">2.3.-.-</ecNumber>
    </submittedName>
</protein>
<accession>A0ABU4RF50</accession>
<dbReference type="PANTHER" id="PTHR23028">
    <property type="entry name" value="ACETYLTRANSFERASE"/>
    <property type="match status" value="1"/>
</dbReference>
<feature type="transmembrane region" description="Helical" evidence="1">
    <location>
        <begin position="76"/>
        <end position="93"/>
    </location>
</feature>
<keyword evidence="1" id="KW-1133">Transmembrane helix</keyword>
<keyword evidence="3" id="KW-0808">Transferase</keyword>
<dbReference type="EC" id="2.3.-.-" evidence="3"/>
<feature type="transmembrane region" description="Helical" evidence="1">
    <location>
        <begin position="36"/>
        <end position="61"/>
    </location>
</feature>
<gene>
    <name evidence="3" type="ORF">SGQ83_12085</name>
</gene>
<keyword evidence="4" id="KW-1185">Reference proteome</keyword>
<evidence type="ECO:0000313" key="4">
    <source>
        <dbReference type="Proteomes" id="UP001273350"/>
    </source>
</evidence>
<sequence>MRIEQLTFTRFLAAVSVVVFHYGGKSFPFNNENIAFIFRNADVCVSYFFILSGFVMILAYGNKAFISAGDYLKNRLARIYPLYFLAILIILLLQFREKNIDYWGLFLNVFMIQAWIPDKVLSVNPPGWSLSVELLFYAIFPFVFNRFLKKMTLERITVVIVLFWVLSQIIFQLYFFRYEENQLSIIKDVLKYNPLLHLNEFLVGNLAGLFFIRNLKEKKGNYDFILLILVALLILALKFPLGLNFHNGLLAVLFIPMLFFISLNNGIITKLFRNRVFVLLGEISFGIYILQHPVYALISAYSVNKYLHISDPTIVFFLRLFILIVFSSVAYIYLEKPIQSKMRIRNKAALQIKNAS</sequence>
<proteinExistence type="predicted"/>
<reference evidence="3 4" key="1">
    <citation type="submission" date="2023-11" db="EMBL/GenBank/DDBJ databases">
        <title>Unpublished Manusciprt.</title>
        <authorList>
            <person name="Saticioglu I.B."/>
            <person name="Ay H."/>
            <person name="Ajmi N."/>
            <person name="Altun S."/>
            <person name="Duman M."/>
        </authorList>
    </citation>
    <scope>NUCLEOTIDE SEQUENCE [LARGE SCALE GENOMIC DNA]</scope>
    <source>
        <strain evidence="3 4">Fl-318</strain>
    </source>
</reference>
<dbReference type="Pfam" id="PF01757">
    <property type="entry name" value="Acyl_transf_3"/>
    <property type="match status" value="1"/>
</dbReference>
<name>A0ABU4RF50_9FLAO</name>
<evidence type="ECO:0000259" key="2">
    <source>
        <dbReference type="Pfam" id="PF01757"/>
    </source>
</evidence>
<feature type="transmembrane region" description="Helical" evidence="1">
    <location>
        <begin position="156"/>
        <end position="175"/>
    </location>
</feature>
<feature type="transmembrane region" description="Helical" evidence="1">
    <location>
        <begin position="276"/>
        <end position="294"/>
    </location>
</feature>
<keyword evidence="1" id="KW-0812">Transmembrane</keyword>
<dbReference type="InterPro" id="IPR050879">
    <property type="entry name" value="Acyltransferase_3"/>
</dbReference>
<feature type="domain" description="Acyltransferase 3" evidence="2">
    <location>
        <begin position="6"/>
        <end position="330"/>
    </location>
</feature>
<keyword evidence="1" id="KW-0472">Membrane</keyword>
<comment type="caution">
    <text evidence="3">The sequence shown here is derived from an EMBL/GenBank/DDBJ whole genome shotgun (WGS) entry which is preliminary data.</text>
</comment>
<feature type="transmembrane region" description="Helical" evidence="1">
    <location>
        <begin position="249"/>
        <end position="269"/>
    </location>
</feature>
<organism evidence="3 4">
    <name type="scientific">Flavobacterium cupriresistens</name>
    <dbReference type="NCBI Taxonomy" id="2893885"/>
    <lineage>
        <taxon>Bacteria</taxon>
        <taxon>Pseudomonadati</taxon>
        <taxon>Bacteroidota</taxon>
        <taxon>Flavobacteriia</taxon>
        <taxon>Flavobacteriales</taxon>
        <taxon>Flavobacteriaceae</taxon>
        <taxon>Flavobacterium</taxon>
    </lineage>
</organism>